<comment type="caution">
    <text evidence="2">The sequence shown here is derived from an EMBL/GenBank/DDBJ whole genome shotgun (WGS) entry which is preliminary data.</text>
</comment>
<dbReference type="AlphaFoldDB" id="A0A0R2CFQ8"/>
<keyword evidence="1" id="KW-0812">Transmembrane</keyword>
<dbReference type="EMBL" id="AYZK01000004">
    <property type="protein sequence ID" value="KRM87004.1"/>
    <property type="molecule type" value="Genomic_DNA"/>
</dbReference>
<proteinExistence type="predicted"/>
<evidence type="ECO:0000313" key="2">
    <source>
        <dbReference type="EMBL" id="KRM87004.1"/>
    </source>
</evidence>
<keyword evidence="1" id="KW-0472">Membrane</keyword>
<protein>
    <submittedName>
        <fullName evidence="2">Uncharacterized protein</fullName>
    </submittedName>
</protein>
<accession>A0A0R2CFQ8</accession>
<name>A0A0R2CFQ8_9LACO</name>
<evidence type="ECO:0000256" key="1">
    <source>
        <dbReference type="SAM" id="Phobius"/>
    </source>
</evidence>
<feature type="transmembrane region" description="Helical" evidence="1">
    <location>
        <begin position="71"/>
        <end position="89"/>
    </location>
</feature>
<evidence type="ECO:0000313" key="3">
    <source>
        <dbReference type="Proteomes" id="UP000051789"/>
    </source>
</evidence>
<dbReference type="STRING" id="1423810.FD19_GL001588"/>
<organism evidence="2 3">
    <name type="scientific">Lacticaseibacillus thailandensis DSM 22698 = JCM 13996</name>
    <dbReference type="NCBI Taxonomy" id="1423810"/>
    <lineage>
        <taxon>Bacteria</taxon>
        <taxon>Bacillati</taxon>
        <taxon>Bacillota</taxon>
        <taxon>Bacilli</taxon>
        <taxon>Lactobacillales</taxon>
        <taxon>Lactobacillaceae</taxon>
        <taxon>Lacticaseibacillus</taxon>
    </lineage>
</organism>
<reference evidence="2 3" key="1">
    <citation type="journal article" date="2015" name="Genome Announc.">
        <title>Expanding the biotechnology potential of lactobacilli through comparative genomics of 213 strains and associated genera.</title>
        <authorList>
            <person name="Sun Z."/>
            <person name="Harris H.M."/>
            <person name="McCann A."/>
            <person name="Guo C."/>
            <person name="Argimon S."/>
            <person name="Zhang W."/>
            <person name="Yang X."/>
            <person name="Jeffery I.B."/>
            <person name="Cooney J.C."/>
            <person name="Kagawa T.F."/>
            <person name="Liu W."/>
            <person name="Song Y."/>
            <person name="Salvetti E."/>
            <person name="Wrobel A."/>
            <person name="Rasinkangas P."/>
            <person name="Parkhill J."/>
            <person name="Rea M.C."/>
            <person name="O'Sullivan O."/>
            <person name="Ritari J."/>
            <person name="Douillard F.P."/>
            <person name="Paul Ross R."/>
            <person name="Yang R."/>
            <person name="Briner A.E."/>
            <person name="Felis G.E."/>
            <person name="de Vos W.M."/>
            <person name="Barrangou R."/>
            <person name="Klaenhammer T.R."/>
            <person name="Caufield P.W."/>
            <person name="Cui Y."/>
            <person name="Zhang H."/>
            <person name="O'Toole P.W."/>
        </authorList>
    </citation>
    <scope>NUCLEOTIDE SEQUENCE [LARGE SCALE GENOMIC DNA]</scope>
    <source>
        <strain evidence="2 3">DSM 22698</strain>
    </source>
</reference>
<keyword evidence="1" id="KW-1133">Transmembrane helix</keyword>
<dbReference type="PATRIC" id="fig|1423810.4.peg.1635"/>
<dbReference type="Proteomes" id="UP000051789">
    <property type="component" value="Unassembled WGS sequence"/>
</dbReference>
<dbReference type="RefSeq" id="WP_056969532.1">
    <property type="nucleotide sequence ID" value="NZ_AYZK01000004.1"/>
</dbReference>
<sequence>MTKDEILAYLNKKKQLTADAQDARHEIYVARQQLAATKHFFKKWMILTPILWLIVLIVFGAFLGSSTVDRYVPSIFTFACIAFIAYLIYRRIVGGVAANKAIAAGENHLRSAEQNPDYIRGMQDFPQEFYSYWTIDRLMHLVQENRATTLQEAFNVAENQDFQHDQLSLQQQNLAVSESTNKMATVSAVANVFTAFNTRK</sequence>
<gene>
    <name evidence="2" type="ORF">FD19_GL001588</name>
</gene>
<keyword evidence="3" id="KW-1185">Reference proteome</keyword>
<feature type="transmembrane region" description="Helical" evidence="1">
    <location>
        <begin position="44"/>
        <end position="65"/>
    </location>
</feature>